<accession>A0A0F8ZSY9</accession>
<comment type="caution">
    <text evidence="1">The sequence shown here is derived from an EMBL/GenBank/DDBJ whole genome shotgun (WGS) entry which is preliminary data.</text>
</comment>
<gene>
    <name evidence="1" type="ORF">LCGC14_2998150</name>
</gene>
<evidence type="ECO:0000313" key="1">
    <source>
        <dbReference type="EMBL" id="KKK63056.1"/>
    </source>
</evidence>
<proteinExistence type="predicted"/>
<reference evidence="1" key="1">
    <citation type="journal article" date="2015" name="Nature">
        <title>Complex archaea that bridge the gap between prokaryotes and eukaryotes.</title>
        <authorList>
            <person name="Spang A."/>
            <person name="Saw J.H."/>
            <person name="Jorgensen S.L."/>
            <person name="Zaremba-Niedzwiedzka K."/>
            <person name="Martijn J."/>
            <person name="Lind A.E."/>
            <person name="van Eijk R."/>
            <person name="Schleper C."/>
            <person name="Guy L."/>
            <person name="Ettema T.J."/>
        </authorList>
    </citation>
    <scope>NUCLEOTIDE SEQUENCE</scope>
</reference>
<name>A0A0F8ZSY9_9ZZZZ</name>
<sequence>MIPKSFQIMGHTYKVKITEDISDDNVGEYSPKRQEILLRPVGKNITASNQEQTFWHETMHVIFDVLSYPKHYSDEVLVDRIGQCLHQIDKTKK</sequence>
<dbReference type="AlphaFoldDB" id="A0A0F8ZSY9"/>
<protein>
    <submittedName>
        <fullName evidence="1">Uncharacterized protein</fullName>
    </submittedName>
</protein>
<dbReference type="EMBL" id="LAZR01061697">
    <property type="protein sequence ID" value="KKK63056.1"/>
    <property type="molecule type" value="Genomic_DNA"/>
</dbReference>
<organism evidence="1">
    <name type="scientific">marine sediment metagenome</name>
    <dbReference type="NCBI Taxonomy" id="412755"/>
    <lineage>
        <taxon>unclassified sequences</taxon>
        <taxon>metagenomes</taxon>
        <taxon>ecological metagenomes</taxon>
    </lineage>
</organism>